<dbReference type="RefSeq" id="WP_268239365.1">
    <property type="nucleotide sequence ID" value="NZ_BMMK01000039.1"/>
</dbReference>
<gene>
    <name evidence="1" type="ORF">GCM10012275_55140</name>
</gene>
<dbReference type="EMBL" id="BMMK01000039">
    <property type="protein sequence ID" value="GGM77423.1"/>
    <property type="molecule type" value="Genomic_DNA"/>
</dbReference>
<comment type="caution">
    <text evidence="1">The sequence shown here is derived from an EMBL/GenBank/DDBJ whole genome shotgun (WGS) entry which is preliminary data.</text>
</comment>
<dbReference type="Proteomes" id="UP000637578">
    <property type="component" value="Unassembled WGS sequence"/>
</dbReference>
<dbReference type="AlphaFoldDB" id="A0A8J3CKL2"/>
<name>A0A8J3CKL2_9PSEU</name>
<keyword evidence="2" id="KW-1185">Reference proteome</keyword>
<reference evidence="1" key="2">
    <citation type="submission" date="2020-09" db="EMBL/GenBank/DDBJ databases">
        <authorList>
            <person name="Sun Q."/>
            <person name="Zhou Y."/>
        </authorList>
    </citation>
    <scope>NUCLEOTIDE SEQUENCE</scope>
    <source>
        <strain evidence="1">CGMCC 4.5737</strain>
    </source>
</reference>
<proteinExistence type="predicted"/>
<sequence length="43" mass="4803">MTDPNLETALREEVTGVVELRAGLERLDERGLLDQDTTTDTTQ</sequence>
<accession>A0A8J3CKL2</accession>
<evidence type="ECO:0000313" key="1">
    <source>
        <dbReference type="EMBL" id="GGM77423.1"/>
    </source>
</evidence>
<protein>
    <submittedName>
        <fullName evidence="1">Uncharacterized protein</fullName>
    </submittedName>
</protein>
<reference evidence="1" key="1">
    <citation type="journal article" date="2014" name="Int. J. Syst. Evol. Microbiol.">
        <title>Complete genome sequence of Corynebacterium casei LMG S-19264T (=DSM 44701T), isolated from a smear-ripened cheese.</title>
        <authorList>
            <consortium name="US DOE Joint Genome Institute (JGI-PGF)"/>
            <person name="Walter F."/>
            <person name="Albersmeier A."/>
            <person name="Kalinowski J."/>
            <person name="Ruckert C."/>
        </authorList>
    </citation>
    <scope>NUCLEOTIDE SEQUENCE</scope>
    <source>
        <strain evidence="1">CGMCC 4.5737</strain>
    </source>
</reference>
<evidence type="ECO:0000313" key="2">
    <source>
        <dbReference type="Proteomes" id="UP000637578"/>
    </source>
</evidence>
<organism evidence="1 2">
    <name type="scientific">Longimycelium tulufanense</name>
    <dbReference type="NCBI Taxonomy" id="907463"/>
    <lineage>
        <taxon>Bacteria</taxon>
        <taxon>Bacillati</taxon>
        <taxon>Actinomycetota</taxon>
        <taxon>Actinomycetes</taxon>
        <taxon>Pseudonocardiales</taxon>
        <taxon>Pseudonocardiaceae</taxon>
        <taxon>Longimycelium</taxon>
    </lineage>
</organism>